<dbReference type="PROSITE" id="PS51257">
    <property type="entry name" value="PROKAR_LIPOPROTEIN"/>
    <property type="match status" value="1"/>
</dbReference>
<organism evidence="5 6">
    <name type="scientific">Ascochyta lentis</name>
    <dbReference type="NCBI Taxonomy" id="205686"/>
    <lineage>
        <taxon>Eukaryota</taxon>
        <taxon>Fungi</taxon>
        <taxon>Dikarya</taxon>
        <taxon>Ascomycota</taxon>
        <taxon>Pezizomycotina</taxon>
        <taxon>Dothideomycetes</taxon>
        <taxon>Pleosporomycetidae</taxon>
        <taxon>Pleosporales</taxon>
        <taxon>Pleosporineae</taxon>
        <taxon>Didymellaceae</taxon>
        <taxon>Ascochyta</taxon>
    </lineage>
</organism>
<evidence type="ECO:0000313" key="6">
    <source>
        <dbReference type="Proteomes" id="UP000651452"/>
    </source>
</evidence>
<evidence type="ECO:0000256" key="3">
    <source>
        <dbReference type="SAM" id="SignalP"/>
    </source>
</evidence>
<reference evidence="5" key="1">
    <citation type="submission" date="2018-12" db="EMBL/GenBank/DDBJ databases">
        <authorList>
            <person name="Syme R.A."/>
            <person name="Farfan-Caceres L."/>
            <person name="Lichtenzveig J."/>
        </authorList>
    </citation>
    <scope>NUCLEOTIDE SEQUENCE</scope>
    <source>
        <strain evidence="5">Al4</strain>
    </source>
</reference>
<dbReference type="SUPFAM" id="SSF49899">
    <property type="entry name" value="Concanavalin A-like lectins/glucanases"/>
    <property type="match status" value="1"/>
</dbReference>
<dbReference type="EMBL" id="RZGK01000009">
    <property type="protein sequence ID" value="KAF9696355.1"/>
    <property type="molecule type" value="Genomic_DNA"/>
</dbReference>
<dbReference type="GO" id="GO:0016798">
    <property type="term" value="F:hydrolase activity, acting on glycosyl bonds"/>
    <property type="evidence" value="ECO:0007669"/>
    <property type="project" value="UniProtKB-KW"/>
</dbReference>
<evidence type="ECO:0000313" key="5">
    <source>
        <dbReference type="EMBL" id="KAF9696355.1"/>
    </source>
</evidence>
<sequence>MLFTVRTGLGLLMAGISASSFGSCAETFENPVIWQDYPDLDVFRVGDVFYYSSSTFAFSPGAPVLKSSAGTFRIDVSGLKDGDRTGAVLFRDVAAYIGVFKSGNTSSLIMVDELSLGTDWVTNSTGTVAATGPVLATEVNEVWLRIEADITPAFSGTTAVRAATFWYSTDGEAFTQLGEPFRMVKTWEFFTGYRFGVFNFATKDLGGKVTVKSFDLALL</sequence>
<dbReference type="InterPro" id="IPR023296">
    <property type="entry name" value="Glyco_hydro_beta-prop_sf"/>
</dbReference>
<reference evidence="5" key="2">
    <citation type="submission" date="2020-09" db="EMBL/GenBank/DDBJ databases">
        <title>Reference genome assembly for Australian Ascochyta lentis isolate Al4.</title>
        <authorList>
            <person name="Lee R.C."/>
            <person name="Farfan-Caceres L.M."/>
            <person name="Debler J.W."/>
            <person name="Williams A.H."/>
            <person name="Henares B.M."/>
        </authorList>
    </citation>
    <scope>NUCLEOTIDE SEQUENCE</scope>
    <source>
        <strain evidence="5">Al4</strain>
    </source>
</reference>
<evidence type="ECO:0000256" key="1">
    <source>
        <dbReference type="ARBA" id="ARBA00022801"/>
    </source>
</evidence>
<dbReference type="PANTHER" id="PTHR42812">
    <property type="entry name" value="BETA-XYLOSIDASE"/>
    <property type="match status" value="1"/>
</dbReference>
<dbReference type="InterPro" id="IPR051795">
    <property type="entry name" value="Glycosyl_Hydrlase_43"/>
</dbReference>
<accession>A0A8H7MIW9</accession>
<dbReference type="Gene3D" id="2.60.120.200">
    <property type="match status" value="1"/>
</dbReference>
<comment type="caution">
    <text evidence="5">The sequence shown here is derived from an EMBL/GenBank/DDBJ whole genome shotgun (WGS) entry which is preliminary data.</text>
</comment>
<dbReference type="PANTHER" id="PTHR42812:SF15">
    <property type="entry name" value="HYDROLASE, PUTATIVE (AFU_ORTHOLOGUE AFUA_2G00930)-RELATED"/>
    <property type="match status" value="1"/>
</dbReference>
<feature type="signal peptide" evidence="3">
    <location>
        <begin position="1"/>
        <end position="18"/>
    </location>
</feature>
<dbReference type="InterPro" id="IPR013320">
    <property type="entry name" value="ConA-like_dom_sf"/>
</dbReference>
<dbReference type="Gene3D" id="2.115.10.20">
    <property type="entry name" value="Glycosyl hydrolase domain, family 43"/>
    <property type="match status" value="1"/>
</dbReference>
<dbReference type="Proteomes" id="UP000651452">
    <property type="component" value="Unassembled WGS sequence"/>
</dbReference>
<keyword evidence="2" id="KW-0326">Glycosidase</keyword>
<keyword evidence="3" id="KW-0732">Signal</keyword>
<dbReference type="AlphaFoldDB" id="A0A8H7MIW9"/>
<dbReference type="SUPFAM" id="SSF75005">
    <property type="entry name" value="Arabinanase/levansucrase/invertase"/>
    <property type="match status" value="1"/>
</dbReference>
<keyword evidence="1" id="KW-0378">Hydrolase</keyword>
<proteinExistence type="predicted"/>
<gene>
    <name evidence="5" type="ORF">EKO04_005742</name>
</gene>
<dbReference type="OrthoDB" id="2139957at2759"/>
<dbReference type="Pfam" id="PF17851">
    <property type="entry name" value="GH43_C2"/>
    <property type="match status" value="1"/>
</dbReference>
<name>A0A8H7MIW9_9PLEO</name>
<dbReference type="InterPro" id="IPR041542">
    <property type="entry name" value="GH43_C2"/>
</dbReference>
<evidence type="ECO:0000256" key="2">
    <source>
        <dbReference type="ARBA" id="ARBA00023295"/>
    </source>
</evidence>
<evidence type="ECO:0000259" key="4">
    <source>
        <dbReference type="Pfam" id="PF17851"/>
    </source>
</evidence>
<protein>
    <recommendedName>
        <fullName evidence="4">Beta-xylosidase C-terminal Concanavalin A-like domain-containing protein</fullName>
    </recommendedName>
</protein>
<keyword evidence="6" id="KW-1185">Reference proteome</keyword>
<feature type="domain" description="Beta-xylosidase C-terminal Concanavalin A-like" evidence="4">
    <location>
        <begin position="70"/>
        <end position="215"/>
    </location>
</feature>
<feature type="chain" id="PRO_5034271540" description="Beta-xylosidase C-terminal Concanavalin A-like domain-containing protein" evidence="3">
    <location>
        <begin position="19"/>
        <end position="219"/>
    </location>
</feature>